<evidence type="ECO:0000313" key="2">
    <source>
        <dbReference type="EMBL" id="KAE9042836.1"/>
    </source>
</evidence>
<accession>A0A6A3NBN3</accession>
<dbReference type="AlphaFoldDB" id="A0A6A3NBN3"/>
<gene>
    <name evidence="2" type="ORF">PR002_g3680</name>
</gene>
<sequence length="63" mass="6878">MCSLSAEGIGALFLPLFFLALILAALLGLLLLETRMTCPEVLHCALPLLGKSWLALRVTFFLM</sequence>
<proteinExistence type="predicted"/>
<keyword evidence="1" id="KW-0812">Transmembrane</keyword>
<dbReference type="EMBL" id="QXFU01000137">
    <property type="protein sequence ID" value="KAE9042836.1"/>
    <property type="molecule type" value="Genomic_DNA"/>
</dbReference>
<evidence type="ECO:0000256" key="1">
    <source>
        <dbReference type="SAM" id="Phobius"/>
    </source>
</evidence>
<evidence type="ECO:0000313" key="3">
    <source>
        <dbReference type="Proteomes" id="UP000435112"/>
    </source>
</evidence>
<keyword evidence="1" id="KW-1133">Transmembrane helix</keyword>
<name>A0A6A3NBN3_9STRA</name>
<dbReference type="Proteomes" id="UP000435112">
    <property type="component" value="Unassembled WGS sequence"/>
</dbReference>
<organism evidence="2 3">
    <name type="scientific">Phytophthora rubi</name>
    <dbReference type="NCBI Taxonomy" id="129364"/>
    <lineage>
        <taxon>Eukaryota</taxon>
        <taxon>Sar</taxon>
        <taxon>Stramenopiles</taxon>
        <taxon>Oomycota</taxon>
        <taxon>Peronosporomycetes</taxon>
        <taxon>Peronosporales</taxon>
        <taxon>Peronosporaceae</taxon>
        <taxon>Phytophthora</taxon>
    </lineage>
</organism>
<comment type="caution">
    <text evidence="2">The sequence shown here is derived from an EMBL/GenBank/DDBJ whole genome shotgun (WGS) entry which is preliminary data.</text>
</comment>
<feature type="transmembrane region" description="Helical" evidence="1">
    <location>
        <begin position="12"/>
        <end position="32"/>
    </location>
</feature>
<reference evidence="2 3" key="1">
    <citation type="submission" date="2018-09" db="EMBL/GenBank/DDBJ databases">
        <title>Genomic investigation of the strawberry pathogen Phytophthora fragariae indicates pathogenicity is determined by transcriptional variation in three key races.</title>
        <authorList>
            <person name="Adams T.M."/>
            <person name="Armitage A.D."/>
            <person name="Sobczyk M.K."/>
            <person name="Bates H.J."/>
            <person name="Dunwell J.M."/>
            <person name="Nellist C.F."/>
            <person name="Harrison R.J."/>
        </authorList>
    </citation>
    <scope>NUCLEOTIDE SEQUENCE [LARGE SCALE GENOMIC DNA]</scope>
    <source>
        <strain evidence="2 3">SCRP324</strain>
    </source>
</reference>
<keyword evidence="1" id="KW-0472">Membrane</keyword>
<protein>
    <submittedName>
        <fullName evidence="2">Uncharacterized protein</fullName>
    </submittedName>
</protein>